<dbReference type="EMBL" id="PTIX01000038">
    <property type="protein sequence ID" value="PPK61859.1"/>
    <property type="molecule type" value="Genomic_DNA"/>
</dbReference>
<organism evidence="2 3">
    <name type="scientific">Actinokineospora auranticolor</name>
    <dbReference type="NCBI Taxonomy" id="155976"/>
    <lineage>
        <taxon>Bacteria</taxon>
        <taxon>Bacillati</taxon>
        <taxon>Actinomycetota</taxon>
        <taxon>Actinomycetes</taxon>
        <taxon>Pseudonocardiales</taxon>
        <taxon>Pseudonocardiaceae</taxon>
        <taxon>Actinokineospora</taxon>
    </lineage>
</organism>
<proteinExistence type="predicted"/>
<dbReference type="Proteomes" id="UP000239203">
    <property type="component" value="Unassembled WGS sequence"/>
</dbReference>
<reference evidence="2 3" key="1">
    <citation type="submission" date="2018-02" db="EMBL/GenBank/DDBJ databases">
        <title>Genomic Encyclopedia of Archaeal and Bacterial Type Strains, Phase II (KMG-II): from individual species to whole genera.</title>
        <authorList>
            <person name="Goeker M."/>
        </authorList>
    </citation>
    <scope>NUCLEOTIDE SEQUENCE [LARGE SCALE GENOMIC DNA]</scope>
    <source>
        <strain evidence="2 3">YU 961-1</strain>
    </source>
</reference>
<name>A0A2S6GBX2_9PSEU</name>
<feature type="compositionally biased region" description="Low complexity" evidence="1">
    <location>
        <begin position="296"/>
        <end position="309"/>
    </location>
</feature>
<evidence type="ECO:0000313" key="3">
    <source>
        <dbReference type="Proteomes" id="UP000239203"/>
    </source>
</evidence>
<sequence>MVGRHVGVHRDGRARVRVDRPPGEANTGAVLADSLEVADRALREGDAPTPQQHVLPGRARRVDRVRVVRALDDPTARHVESVTGSADRVLGTDVRSIEARHGRHAVVGGDVRVDLDRRTRVRVDRPPAEPHTCAVLRRCLKVADRALRESDAPTPQLRVLPRRPRRVDRVRAHVVRAADDPAARHVEAVRANVAALEVRGGGDAVVGGHVGVDVDRRVRVGVAGPAAEADAGPVLRSHLEVADRRSRRGGLVLEVQERGRVVAAGGEALPVELAAEVVLGDHDVAAAHLLDVGDVPTGPRPARGGSPPGDRAHRGGAVHPHAVRLGLPPRTTRRQPSRSVLRPTRYAIALPRG</sequence>
<protein>
    <submittedName>
        <fullName evidence="2">Uncharacterized protein</fullName>
    </submittedName>
</protein>
<dbReference type="AlphaFoldDB" id="A0A2S6GBX2"/>
<evidence type="ECO:0000256" key="1">
    <source>
        <dbReference type="SAM" id="MobiDB-lite"/>
    </source>
</evidence>
<keyword evidence="3" id="KW-1185">Reference proteome</keyword>
<accession>A0A2S6GBX2</accession>
<feature type="region of interest" description="Disordered" evidence="1">
    <location>
        <begin position="292"/>
        <end position="316"/>
    </location>
</feature>
<comment type="caution">
    <text evidence="2">The sequence shown here is derived from an EMBL/GenBank/DDBJ whole genome shotgun (WGS) entry which is preliminary data.</text>
</comment>
<evidence type="ECO:0000313" key="2">
    <source>
        <dbReference type="EMBL" id="PPK61859.1"/>
    </source>
</evidence>
<gene>
    <name evidence="2" type="ORF">CLV40_1387</name>
</gene>